<dbReference type="InterPro" id="IPR054708">
    <property type="entry name" value="MTPAP-like_central"/>
</dbReference>
<sequence length="365" mass="41935">MSFFNNSSSNGSVLERSLSEILAVIKPSEGDVSARTQIINELRAIVESIQNPCLRGAAVEPFGSFVSNLYSRWGDLDISIQVHRAQFPVFSNYHRTALREIMEALQLRGGFRILNFLPDIRVPLLVVESTRNNISCDISINNWPGQVKSKILLWITQIDERFQDMVLLIKEWAKSEDINNSKNRTLTSYALCLLAIFHFQTCEPAIFPPLNEIYAGNTIDNFGVMKVTSADDLRNIHDTCTANIERFRRNNSRNVNRSCLSELLVSFFEKFSRIDMMAPEQAICTYTGRWELRRNNTRWRRTSPFIVEDPFERPENAARAVTFQMRRKMSAAFQTTHQKLLLAGRDRSSLIYNLVRPEISSQIIT</sequence>
<organism evidence="2 3">
    <name type="scientific">Macleaya cordata</name>
    <name type="common">Five-seeded plume-poppy</name>
    <name type="synonym">Bocconia cordata</name>
    <dbReference type="NCBI Taxonomy" id="56857"/>
    <lineage>
        <taxon>Eukaryota</taxon>
        <taxon>Viridiplantae</taxon>
        <taxon>Streptophyta</taxon>
        <taxon>Embryophyta</taxon>
        <taxon>Tracheophyta</taxon>
        <taxon>Spermatophyta</taxon>
        <taxon>Magnoliopsida</taxon>
        <taxon>Ranunculales</taxon>
        <taxon>Papaveraceae</taxon>
        <taxon>Papaveroideae</taxon>
        <taxon>Macleaya</taxon>
    </lineage>
</organism>
<evidence type="ECO:0000313" key="3">
    <source>
        <dbReference type="Proteomes" id="UP000195402"/>
    </source>
</evidence>
<dbReference type="FunCoup" id="A0A200PMI3">
    <property type="interactions" value="2888"/>
</dbReference>
<proteinExistence type="predicted"/>
<dbReference type="GO" id="GO:0031123">
    <property type="term" value="P:RNA 3'-end processing"/>
    <property type="evidence" value="ECO:0007669"/>
    <property type="project" value="TreeGrafter"/>
</dbReference>
<dbReference type="PANTHER" id="PTHR12271">
    <property type="entry name" value="POLY A POLYMERASE CID PAP -RELATED"/>
    <property type="match status" value="1"/>
</dbReference>
<dbReference type="Gene3D" id="1.10.1410.10">
    <property type="match status" value="1"/>
</dbReference>
<dbReference type="SUPFAM" id="SSF81301">
    <property type="entry name" value="Nucleotidyltransferase"/>
    <property type="match status" value="1"/>
</dbReference>
<dbReference type="Proteomes" id="UP000195402">
    <property type="component" value="Unassembled WGS sequence"/>
</dbReference>
<dbReference type="InterPro" id="IPR043519">
    <property type="entry name" value="NT_sf"/>
</dbReference>
<dbReference type="CDD" id="cd05402">
    <property type="entry name" value="NT_PAP_TUTase"/>
    <property type="match status" value="1"/>
</dbReference>
<evidence type="ECO:0000313" key="2">
    <source>
        <dbReference type="EMBL" id="OUZ99411.1"/>
    </source>
</evidence>
<accession>A0A200PMI3</accession>
<dbReference type="STRING" id="56857.A0A200PMI3"/>
<feature type="domain" description="Poly(A) RNA polymerase mitochondrial-like central palm" evidence="1">
    <location>
        <begin position="14"/>
        <end position="153"/>
    </location>
</feature>
<dbReference type="SUPFAM" id="SSF81631">
    <property type="entry name" value="PAP/OAS1 substrate-binding domain"/>
    <property type="match status" value="1"/>
</dbReference>
<comment type="caution">
    <text evidence="2">The sequence shown here is derived from an EMBL/GenBank/DDBJ whole genome shotgun (WGS) entry which is preliminary data.</text>
</comment>
<dbReference type="OrthoDB" id="2274644at2759"/>
<name>A0A200PMI3_MACCD</name>
<dbReference type="EMBL" id="MVGT01004481">
    <property type="protein sequence ID" value="OUZ99411.1"/>
    <property type="molecule type" value="Genomic_DNA"/>
</dbReference>
<dbReference type="OMA" id="DISINNW"/>
<evidence type="ECO:0000259" key="1">
    <source>
        <dbReference type="Pfam" id="PF22600"/>
    </source>
</evidence>
<keyword evidence="3" id="KW-1185">Reference proteome</keyword>
<dbReference type="InParanoid" id="A0A200PMI3"/>
<gene>
    <name evidence="2" type="ORF">BVC80_8537g4</name>
</gene>
<dbReference type="Pfam" id="PF22600">
    <property type="entry name" value="MTPAP-like_central"/>
    <property type="match status" value="1"/>
</dbReference>
<dbReference type="AlphaFoldDB" id="A0A200PMI3"/>
<dbReference type="PANTHER" id="PTHR12271:SF123">
    <property type="entry name" value="PROTEIN HESO1"/>
    <property type="match status" value="1"/>
</dbReference>
<dbReference type="GO" id="GO:0050265">
    <property type="term" value="F:RNA uridylyltransferase activity"/>
    <property type="evidence" value="ECO:0007669"/>
    <property type="project" value="TreeGrafter"/>
</dbReference>
<dbReference type="Gene3D" id="3.30.460.10">
    <property type="entry name" value="Beta Polymerase, domain 2"/>
    <property type="match status" value="1"/>
</dbReference>
<protein>
    <submittedName>
        <fullName evidence="2">PAP/25A-associated</fullName>
    </submittedName>
</protein>
<reference evidence="2 3" key="1">
    <citation type="journal article" date="2017" name="Mol. Plant">
        <title>The Genome of Medicinal Plant Macleaya cordata Provides New Insights into Benzylisoquinoline Alkaloids Metabolism.</title>
        <authorList>
            <person name="Liu X."/>
            <person name="Liu Y."/>
            <person name="Huang P."/>
            <person name="Ma Y."/>
            <person name="Qing Z."/>
            <person name="Tang Q."/>
            <person name="Cao H."/>
            <person name="Cheng P."/>
            <person name="Zheng Y."/>
            <person name="Yuan Z."/>
            <person name="Zhou Y."/>
            <person name="Liu J."/>
            <person name="Tang Z."/>
            <person name="Zhuo Y."/>
            <person name="Zhang Y."/>
            <person name="Yu L."/>
            <person name="Huang J."/>
            <person name="Yang P."/>
            <person name="Peng Q."/>
            <person name="Zhang J."/>
            <person name="Jiang W."/>
            <person name="Zhang Z."/>
            <person name="Lin K."/>
            <person name="Ro D.K."/>
            <person name="Chen X."/>
            <person name="Xiong X."/>
            <person name="Shang Y."/>
            <person name="Huang S."/>
            <person name="Zeng J."/>
        </authorList>
    </citation>
    <scope>NUCLEOTIDE SEQUENCE [LARGE SCALE GENOMIC DNA]</scope>
    <source>
        <strain evidence="3">cv. BLH2017</strain>
        <tissue evidence="2">Root</tissue>
    </source>
</reference>